<evidence type="ECO:0000256" key="10">
    <source>
        <dbReference type="ARBA" id="ARBA00022989"/>
    </source>
</evidence>
<keyword evidence="6" id="KW-0808">Transferase</keyword>
<evidence type="ECO:0000313" key="17">
    <source>
        <dbReference type="Proteomes" id="UP000549394"/>
    </source>
</evidence>
<evidence type="ECO:0000256" key="2">
    <source>
        <dbReference type="ARBA" id="ARBA00004922"/>
    </source>
</evidence>
<dbReference type="OrthoDB" id="3784at2759"/>
<proteinExistence type="inferred from homology"/>
<accession>A0A7I8VED2</accession>
<keyword evidence="5" id="KW-0328">Glycosyltransferase</keyword>
<keyword evidence="9" id="KW-0735">Signal-anchor</keyword>
<gene>
    <name evidence="16" type="ORF">DGYR_LOCUS3341</name>
</gene>
<dbReference type="SUPFAM" id="SSF53448">
    <property type="entry name" value="Nucleotide-diphospho-sugar transferases"/>
    <property type="match status" value="1"/>
</dbReference>
<dbReference type="InterPro" id="IPR029044">
    <property type="entry name" value="Nucleotide-diphossugar_trans"/>
</dbReference>
<evidence type="ECO:0000256" key="4">
    <source>
        <dbReference type="ARBA" id="ARBA00012583"/>
    </source>
</evidence>
<dbReference type="Proteomes" id="UP000549394">
    <property type="component" value="Unassembled WGS sequence"/>
</dbReference>
<evidence type="ECO:0000313" key="16">
    <source>
        <dbReference type="EMBL" id="CAD5114505.1"/>
    </source>
</evidence>
<evidence type="ECO:0000256" key="13">
    <source>
        <dbReference type="ARBA" id="ARBA00070518"/>
    </source>
</evidence>
<dbReference type="InterPro" id="IPR001173">
    <property type="entry name" value="Glyco_trans_2-like"/>
</dbReference>
<dbReference type="GO" id="GO:0005789">
    <property type="term" value="C:endoplasmic reticulum membrane"/>
    <property type="evidence" value="ECO:0007669"/>
    <property type="project" value="UniProtKB-SubCell"/>
</dbReference>
<dbReference type="PANTHER" id="PTHR10859">
    <property type="entry name" value="GLYCOSYL TRANSFERASE"/>
    <property type="match status" value="1"/>
</dbReference>
<dbReference type="EC" id="2.4.1.117" evidence="4"/>
<dbReference type="EMBL" id="CAJFCJ010000005">
    <property type="protein sequence ID" value="CAD5114505.1"/>
    <property type="molecule type" value="Genomic_DNA"/>
</dbReference>
<dbReference type="GO" id="GO:0006487">
    <property type="term" value="P:protein N-linked glycosylation"/>
    <property type="evidence" value="ECO:0007669"/>
    <property type="project" value="TreeGrafter"/>
</dbReference>
<evidence type="ECO:0000256" key="3">
    <source>
        <dbReference type="ARBA" id="ARBA00006739"/>
    </source>
</evidence>
<dbReference type="Pfam" id="PF00535">
    <property type="entry name" value="Glycos_transf_2"/>
    <property type="match status" value="1"/>
</dbReference>
<evidence type="ECO:0000256" key="9">
    <source>
        <dbReference type="ARBA" id="ARBA00022968"/>
    </source>
</evidence>
<evidence type="ECO:0000256" key="7">
    <source>
        <dbReference type="ARBA" id="ARBA00022692"/>
    </source>
</evidence>
<dbReference type="PANTHER" id="PTHR10859:SF91">
    <property type="entry name" value="DOLICHYL-PHOSPHATE BETA-GLUCOSYLTRANSFERASE"/>
    <property type="match status" value="1"/>
</dbReference>
<feature type="transmembrane region" description="Helical" evidence="14">
    <location>
        <begin position="6"/>
        <end position="29"/>
    </location>
</feature>
<name>A0A7I8VED2_9ANNE</name>
<evidence type="ECO:0000256" key="14">
    <source>
        <dbReference type="SAM" id="Phobius"/>
    </source>
</evidence>
<comment type="pathway">
    <text evidence="2">Protein modification; protein glycosylation.</text>
</comment>
<organism evidence="16 17">
    <name type="scientific">Dimorphilus gyrociliatus</name>
    <dbReference type="NCBI Taxonomy" id="2664684"/>
    <lineage>
        <taxon>Eukaryota</taxon>
        <taxon>Metazoa</taxon>
        <taxon>Spiralia</taxon>
        <taxon>Lophotrochozoa</taxon>
        <taxon>Annelida</taxon>
        <taxon>Polychaeta</taxon>
        <taxon>Polychaeta incertae sedis</taxon>
        <taxon>Dinophilidae</taxon>
        <taxon>Dimorphilus</taxon>
    </lineage>
</organism>
<sequence length="333" mass="38127">MLEVSVLNLSILLSVMISLAIIIILIYAYTGTRKPNVKRYDSERKYIDPANDNKVLEFPSLEDPPTKELSVIIPAYNEEKRLPKMIEEAMEYLNKKFANADEKSGFEIIVVDDGSSDKTTNIARSYSKKYGTDKFRVLTLVENRGKGGAIRMGAFVSRGRYILFADADGATKFSDIQKLDKLIREIQTKHKEEMAIACGSRAHLEKEAIASRSFFRTILMKGFHLIVWLFCVKSIKDTQCGFKLLTRPAASVLFRIMHVDRWAFDVDLLHVAEQLRIPIDEVPVTWTEIEGSKIVPIFSWLQMGKDIVAIRLRYSLGVWKILPIDFNEIRRRS</sequence>
<comment type="subcellular location">
    <subcellularLocation>
        <location evidence="1">Endoplasmic reticulum membrane</location>
        <topology evidence="1">Single-pass membrane protein</topology>
    </subcellularLocation>
</comment>
<dbReference type="CDD" id="cd04188">
    <property type="entry name" value="DPG_synthase"/>
    <property type="match status" value="1"/>
</dbReference>
<protein>
    <recommendedName>
        <fullName evidence="13">Dolichyl-phosphate beta-glucosyltransferase</fullName>
        <ecNumber evidence="4">2.4.1.117</ecNumber>
    </recommendedName>
</protein>
<evidence type="ECO:0000256" key="1">
    <source>
        <dbReference type="ARBA" id="ARBA00004389"/>
    </source>
</evidence>
<dbReference type="FunFam" id="3.90.550.10:FF:000068">
    <property type="entry name" value="ALG5, dolichyl-phosphate beta-glucosyltransferase"/>
    <property type="match status" value="1"/>
</dbReference>
<keyword evidence="7 14" id="KW-0812">Transmembrane</keyword>
<comment type="similarity">
    <text evidence="3">Belongs to the glycosyltransferase 2 family.</text>
</comment>
<evidence type="ECO:0000256" key="8">
    <source>
        <dbReference type="ARBA" id="ARBA00022824"/>
    </source>
</evidence>
<evidence type="ECO:0000256" key="6">
    <source>
        <dbReference type="ARBA" id="ARBA00022679"/>
    </source>
</evidence>
<keyword evidence="11 14" id="KW-0472">Membrane</keyword>
<comment type="catalytic activity">
    <reaction evidence="12">
        <text>a di-trans,poly-cis-dolichyl phosphate + UDP-alpha-D-glucose = a di-trans,poly-cis-dolichyl beta-D-glucosyl phosphate + UDP</text>
        <dbReference type="Rhea" id="RHEA:15401"/>
        <dbReference type="Rhea" id="RHEA-COMP:19498"/>
        <dbReference type="Rhea" id="RHEA-COMP:19502"/>
        <dbReference type="ChEBI" id="CHEBI:57525"/>
        <dbReference type="ChEBI" id="CHEBI:57683"/>
        <dbReference type="ChEBI" id="CHEBI:58223"/>
        <dbReference type="ChEBI" id="CHEBI:58885"/>
        <dbReference type="EC" id="2.4.1.117"/>
    </reaction>
    <physiologicalReaction direction="left-to-right" evidence="12">
        <dbReference type="Rhea" id="RHEA:15402"/>
    </physiologicalReaction>
</comment>
<evidence type="ECO:0000259" key="15">
    <source>
        <dbReference type="Pfam" id="PF00535"/>
    </source>
</evidence>
<comment type="caution">
    <text evidence="16">The sequence shown here is derived from an EMBL/GenBank/DDBJ whole genome shotgun (WGS) entry which is preliminary data.</text>
</comment>
<dbReference type="Gene3D" id="3.90.550.10">
    <property type="entry name" value="Spore Coat Polysaccharide Biosynthesis Protein SpsA, Chain A"/>
    <property type="match status" value="1"/>
</dbReference>
<evidence type="ECO:0000256" key="11">
    <source>
        <dbReference type="ARBA" id="ARBA00023136"/>
    </source>
</evidence>
<keyword evidence="8" id="KW-0256">Endoplasmic reticulum</keyword>
<evidence type="ECO:0000256" key="12">
    <source>
        <dbReference type="ARBA" id="ARBA00045097"/>
    </source>
</evidence>
<feature type="domain" description="Glycosyltransferase 2-like" evidence="15">
    <location>
        <begin position="70"/>
        <end position="185"/>
    </location>
</feature>
<evidence type="ECO:0000256" key="5">
    <source>
        <dbReference type="ARBA" id="ARBA00022676"/>
    </source>
</evidence>
<keyword evidence="10 14" id="KW-1133">Transmembrane helix</keyword>
<keyword evidence="17" id="KW-1185">Reference proteome</keyword>
<reference evidence="16 17" key="1">
    <citation type="submission" date="2020-08" db="EMBL/GenBank/DDBJ databases">
        <authorList>
            <person name="Hejnol A."/>
        </authorList>
    </citation>
    <scope>NUCLEOTIDE SEQUENCE [LARGE SCALE GENOMIC DNA]</scope>
</reference>
<dbReference type="GO" id="GO:0004581">
    <property type="term" value="F:dolichyl-phosphate beta-glucosyltransferase activity"/>
    <property type="evidence" value="ECO:0007669"/>
    <property type="project" value="UniProtKB-EC"/>
</dbReference>
<dbReference type="AlphaFoldDB" id="A0A7I8VED2"/>
<dbReference type="InterPro" id="IPR035518">
    <property type="entry name" value="DPG_synthase"/>
</dbReference>